<evidence type="ECO:0000313" key="3">
    <source>
        <dbReference type="Proteomes" id="UP000315017"/>
    </source>
</evidence>
<reference evidence="2 3" key="1">
    <citation type="submission" date="2019-02" db="EMBL/GenBank/DDBJ databases">
        <title>Deep-cultivation of Planctomycetes and their phenomic and genomic characterization uncovers novel biology.</title>
        <authorList>
            <person name="Wiegand S."/>
            <person name="Jogler M."/>
            <person name="Boedeker C."/>
            <person name="Pinto D."/>
            <person name="Vollmers J."/>
            <person name="Rivas-Marin E."/>
            <person name="Kohn T."/>
            <person name="Peeters S.H."/>
            <person name="Heuer A."/>
            <person name="Rast P."/>
            <person name="Oberbeckmann S."/>
            <person name="Bunk B."/>
            <person name="Jeske O."/>
            <person name="Meyerdierks A."/>
            <person name="Storesund J.E."/>
            <person name="Kallscheuer N."/>
            <person name="Luecker S."/>
            <person name="Lage O.M."/>
            <person name="Pohl T."/>
            <person name="Merkel B.J."/>
            <person name="Hornburger P."/>
            <person name="Mueller R.-W."/>
            <person name="Bruemmer F."/>
            <person name="Labrenz M."/>
            <person name="Spormann A.M."/>
            <person name="Op den Camp H."/>
            <person name="Overmann J."/>
            <person name="Amann R."/>
            <person name="Jetten M.S.M."/>
            <person name="Mascher T."/>
            <person name="Medema M.H."/>
            <person name="Devos D.P."/>
            <person name="Kaster A.-K."/>
            <person name="Ovreas L."/>
            <person name="Rohde M."/>
            <person name="Galperin M.Y."/>
            <person name="Jogler C."/>
        </authorList>
    </citation>
    <scope>NUCLEOTIDE SEQUENCE [LARGE SCALE GENOMIC DNA]</scope>
    <source>
        <strain evidence="2 3">ETA_A8</strain>
    </source>
</reference>
<feature type="transmembrane region" description="Helical" evidence="1">
    <location>
        <begin position="51"/>
        <end position="76"/>
    </location>
</feature>
<accession>A0A517Y7I8</accession>
<name>A0A517Y7I8_9BACT</name>
<keyword evidence="1" id="KW-0472">Membrane</keyword>
<feature type="transmembrane region" description="Helical" evidence="1">
    <location>
        <begin position="20"/>
        <end position="39"/>
    </location>
</feature>
<sequence length="102" mass="11322">MNAKSTSQPEASEWQFRVTILLAVLILIPSGYGFIGKFIELINVARGESGGAFAVAPIMNYLLASLGFFCLLLWAAGRGMFRDIEKPKQQMLDREALLDQQK</sequence>
<gene>
    <name evidence="2" type="ORF">ETAA8_12790</name>
</gene>
<organism evidence="2 3">
    <name type="scientific">Anatilimnocola aggregata</name>
    <dbReference type="NCBI Taxonomy" id="2528021"/>
    <lineage>
        <taxon>Bacteria</taxon>
        <taxon>Pseudomonadati</taxon>
        <taxon>Planctomycetota</taxon>
        <taxon>Planctomycetia</taxon>
        <taxon>Pirellulales</taxon>
        <taxon>Pirellulaceae</taxon>
        <taxon>Anatilimnocola</taxon>
    </lineage>
</organism>
<protein>
    <submittedName>
        <fullName evidence="2">Uncharacterized protein</fullName>
    </submittedName>
</protein>
<keyword evidence="1" id="KW-1133">Transmembrane helix</keyword>
<evidence type="ECO:0000256" key="1">
    <source>
        <dbReference type="SAM" id="Phobius"/>
    </source>
</evidence>
<keyword evidence="1" id="KW-0812">Transmembrane</keyword>
<evidence type="ECO:0000313" key="2">
    <source>
        <dbReference type="EMBL" id="QDU26204.1"/>
    </source>
</evidence>
<dbReference type="KEGG" id="aagg:ETAA8_12790"/>
<dbReference type="RefSeq" id="WP_145086392.1">
    <property type="nucleotide sequence ID" value="NZ_CP036274.1"/>
</dbReference>
<dbReference type="AlphaFoldDB" id="A0A517Y7I8"/>
<dbReference type="Proteomes" id="UP000315017">
    <property type="component" value="Chromosome"/>
</dbReference>
<dbReference type="OrthoDB" id="289300at2"/>
<proteinExistence type="predicted"/>
<keyword evidence="3" id="KW-1185">Reference proteome</keyword>
<dbReference type="EMBL" id="CP036274">
    <property type="protein sequence ID" value="QDU26204.1"/>
    <property type="molecule type" value="Genomic_DNA"/>
</dbReference>